<dbReference type="EMBL" id="LZPO01097313">
    <property type="protein sequence ID" value="OBS64175.1"/>
    <property type="molecule type" value="Genomic_DNA"/>
</dbReference>
<comment type="caution">
    <text evidence="2">The sequence shown here is derived from an EMBL/GenBank/DDBJ whole genome shotgun (WGS) entry which is preliminary data.</text>
</comment>
<name>A0A1A6GEI6_NEOLE</name>
<gene>
    <name evidence="2" type="ORF">A6R68_07285</name>
</gene>
<reference evidence="2 3" key="1">
    <citation type="submission" date="2016-06" db="EMBL/GenBank/DDBJ databases">
        <title>The Draft Genome Sequence and Annotation of the Desert Woodrat Neotoma lepida.</title>
        <authorList>
            <person name="Campbell M."/>
            <person name="Oakeson K.F."/>
            <person name="Yandell M."/>
            <person name="Halpert J.R."/>
            <person name="Dearing D."/>
        </authorList>
    </citation>
    <scope>NUCLEOTIDE SEQUENCE [LARGE SCALE GENOMIC DNA]</scope>
    <source>
        <strain evidence="2">417</strain>
        <tissue evidence="2">Liver</tissue>
    </source>
</reference>
<organism evidence="2 3">
    <name type="scientific">Neotoma lepida</name>
    <name type="common">Desert woodrat</name>
    <dbReference type="NCBI Taxonomy" id="56216"/>
    <lineage>
        <taxon>Eukaryota</taxon>
        <taxon>Metazoa</taxon>
        <taxon>Chordata</taxon>
        <taxon>Craniata</taxon>
        <taxon>Vertebrata</taxon>
        <taxon>Euteleostomi</taxon>
        <taxon>Mammalia</taxon>
        <taxon>Eutheria</taxon>
        <taxon>Euarchontoglires</taxon>
        <taxon>Glires</taxon>
        <taxon>Rodentia</taxon>
        <taxon>Myomorpha</taxon>
        <taxon>Muroidea</taxon>
        <taxon>Cricetidae</taxon>
        <taxon>Neotominae</taxon>
        <taxon>Neotoma</taxon>
    </lineage>
</organism>
<accession>A0A1A6GEI6</accession>
<sequence>MTWRSKDEQLDKMILQDPLPKSKKEPSFSSCMPWDNTMLHRDWNFSCWLFPFRLLLLNMHFEGEQNSYEVSV</sequence>
<evidence type="ECO:0000313" key="2">
    <source>
        <dbReference type="EMBL" id="OBS64175.1"/>
    </source>
</evidence>
<proteinExistence type="predicted"/>
<feature type="region of interest" description="Disordered" evidence="1">
    <location>
        <begin position="1"/>
        <end position="24"/>
    </location>
</feature>
<protein>
    <submittedName>
        <fullName evidence="2">Uncharacterized protein</fullName>
    </submittedName>
</protein>
<dbReference type="AlphaFoldDB" id="A0A1A6GEI6"/>
<feature type="compositionally biased region" description="Basic and acidic residues" evidence="1">
    <location>
        <begin position="1"/>
        <end position="11"/>
    </location>
</feature>
<evidence type="ECO:0000256" key="1">
    <source>
        <dbReference type="SAM" id="MobiDB-lite"/>
    </source>
</evidence>
<evidence type="ECO:0000313" key="3">
    <source>
        <dbReference type="Proteomes" id="UP000092124"/>
    </source>
</evidence>
<keyword evidence="3" id="KW-1185">Reference proteome</keyword>
<dbReference type="Proteomes" id="UP000092124">
    <property type="component" value="Unassembled WGS sequence"/>
</dbReference>